<reference evidence="6" key="1">
    <citation type="journal article" date="2014" name="Int. J. Syst. Evol. Microbiol.">
        <title>Complete genome sequence of Corynebacterium casei LMG S-19264T (=DSM 44701T), isolated from a smear-ripened cheese.</title>
        <authorList>
            <consortium name="US DOE Joint Genome Institute (JGI-PGF)"/>
            <person name="Walter F."/>
            <person name="Albersmeier A."/>
            <person name="Kalinowski J."/>
            <person name="Ruckert C."/>
        </authorList>
    </citation>
    <scope>NUCLEOTIDE SEQUENCE</scope>
    <source>
        <strain evidence="6">CGMCC 1.12997</strain>
    </source>
</reference>
<dbReference type="SUPFAM" id="SSF51445">
    <property type="entry name" value="(Trans)glycosidases"/>
    <property type="match status" value="1"/>
</dbReference>
<keyword evidence="7" id="KW-1185">Reference proteome</keyword>
<name>A0A917M874_9BACT</name>
<feature type="chain" id="PRO_5036987721" description="Carbohydrate-binding module family 96 domain-containing protein" evidence="4">
    <location>
        <begin position="30"/>
        <end position="633"/>
    </location>
</feature>
<gene>
    <name evidence="6" type="ORF">GCM10011585_29180</name>
</gene>
<dbReference type="InterPro" id="IPR035992">
    <property type="entry name" value="Ricin_B-like_lectins"/>
</dbReference>
<keyword evidence="3 4" id="KW-0732">Signal</keyword>
<evidence type="ECO:0000256" key="3">
    <source>
        <dbReference type="ARBA" id="ARBA00022729"/>
    </source>
</evidence>
<evidence type="ECO:0000256" key="4">
    <source>
        <dbReference type="SAM" id="SignalP"/>
    </source>
</evidence>
<evidence type="ECO:0000259" key="5">
    <source>
        <dbReference type="Pfam" id="PF24517"/>
    </source>
</evidence>
<organism evidence="6 7">
    <name type="scientific">Edaphobacter dinghuensis</name>
    <dbReference type="NCBI Taxonomy" id="1560005"/>
    <lineage>
        <taxon>Bacteria</taxon>
        <taxon>Pseudomonadati</taxon>
        <taxon>Acidobacteriota</taxon>
        <taxon>Terriglobia</taxon>
        <taxon>Terriglobales</taxon>
        <taxon>Acidobacteriaceae</taxon>
        <taxon>Edaphobacter</taxon>
    </lineage>
</organism>
<evidence type="ECO:0000256" key="2">
    <source>
        <dbReference type="ARBA" id="ARBA00022525"/>
    </source>
</evidence>
<proteinExistence type="predicted"/>
<sequence length="633" mass="67138">MCILPQSMRRFCYVIVVVMLIHSSFIAYASTPPHFLIYDNTFYPNSQQVFDSAGALRATVMYSQATWPGTCTSTGCPNAPTETQLKQDLTAYVSEFHNSNVIIFDYENLVLSAESSTGAANQAVALFQQLIAWTRQVYPNAKIGMYDYDYSSTYSPNNSSGYNTIRAQLFNGSSSSFDFFAPTLYQRWSTHTAWDQNLAEAIINDSAINQANGLNLPIYPYISPYVNGTYTGTLLAESEWQSELTDLVNCDTPSSSACKTIMTAVTPPSGTCSASGSTTPCTAIGGGILWVGGSSNISATTNWVQDLTGILSPAINTNVTYQIRSVGQTGTCVDIGSNGNPVANPCSPSTTSQIWKFALAGTDGTFTINSYSYQRANPGNNQALDSANGSLGLATVASGGTPSANEEWQVVSLANGYYELVETGDYSTSGNTDSEECLVSGGGGQLSTSICNGGADQEFQLSFVAASGYVVLSDTADAFIQGGADANTNYGTWSYNIVEGATGIYARKAYIKFDLSEITGTITSATLYLVPNIVTWIDTDAIYNVADNTWVQTGITWNNAPAFGTTAINTWSVSPASVGQPLLLDVTSAAVSAQSAGLFSLGIQASGASNYVGYASQRNGTASYRPLLVVSVQ</sequence>
<feature type="domain" description="Carbohydrate-binding module family 96" evidence="5">
    <location>
        <begin position="470"/>
        <end position="630"/>
    </location>
</feature>
<dbReference type="InterPro" id="IPR055372">
    <property type="entry name" value="CBM96"/>
</dbReference>
<dbReference type="PROSITE" id="PS50231">
    <property type="entry name" value="RICIN_B_LECTIN"/>
    <property type="match status" value="1"/>
</dbReference>
<accession>A0A917M874</accession>
<dbReference type="EMBL" id="BMGT01000003">
    <property type="protein sequence ID" value="GGG83624.1"/>
    <property type="molecule type" value="Genomic_DNA"/>
</dbReference>
<comment type="subcellular location">
    <subcellularLocation>
        <location evidence="1">Secreted</location>
    </subcellularLocation>
</comment>
<dbReference type="NCBIfam" id="NF033679">
    <property type="entry name" value="DNRLRE_dom"/>
    <property type="match status" value="1"/>
</dbReference>
<dbReference type="GO" id="GO:0005576">
    <property type="term" value="C:extracellular region"/>
    <property type="evidence" value="ECO:0007669"/>
    <property type="project" value="UniProtKB-SubCell"/>
</dbReference>
<dbReference type="RefSeq" id="WP_188554911.1">
    <property type="nucleotide sequence ID" value="NZ_BMGT01000003.1"/>
</dbReference>
<dbReference type="InterPro" id="IPR017853">
    <property type="entry name" value="GH"/>
</dbReference>
<protein>
    <recommendedName>
        <fullName evidence="5">Carbohydrate-binding module family 96 domain-containing protein</fullName>
    </recommendedName>
</protein>
<dbReference type="Pfam" id="PF24517">
    <property type="entry name" value="CBM96"/>
    <property type="match status" value="1"/>
</dbReference>
<evidence type="ECO:0000313" key="7">
    <source>
        <dbReference type="Proteomes" id="UP000647241"/>
    </source>
</evidence>
<feature type="signal peptide" evidence="4">
    <location>
        <begin position="1"/>
        <end position="29"/>
    </location>
</feature>
<dbReference type="Gene3D" id="3.20.20.70">
    <property type="entry name" value="Aldolase class I"/>
    <property type="match status" value="1"/>
</dbReference>
<dbReference type="AlphaFoldDB" id="A0A917M874"/>
<reference evidence="6" key="2">
    <citation type="submission" date="2020-09" db="EMBL/GenBank/DDBJ databases">
        <authorList>
            <person name="Sun Q."/>
            <person name="Zhou Y."/>
        </authorList>
    </citation>
    <scope>NUCLEOTIDE SEQUENCE</scope>
    <source>
        <strain evidence="6">CGMCC 1.12997</strain>
    </source>
</reference>
<comment type="caution">
    <text evidence="6">The sequence shown here is derived from an EMBL/GenBank/DDBJ whole genome shotgun (WGS) entry which is preliminary data.</text>
</comment>
<dbReference type="Gene3D" id="2.80.10.50">
    <property type="match status" value="1"/>
</dbReference>
<dbReference type="SUPFAM" id="SSF50370">
    <property type="entry name" value="Ricin B-like lectins"/>
    <property type="match status" value="1"/>
</dbReference>
<dbReference type="InterPro" id="IPR013785">
    <property type="entry name" value="Aldolase_TIM"/>
</dbReference>
<dbReference type="Proteomes" id="UP000647241">
    <property type="component" value="Unassembled WGS sequence"/>
</dbReference>
<evidence type="ECO:0000313" key="6">
    <source>
        <dbReference type="EMBL" id="GGG83624.1"/>
    </source>
</evidence>
<evidence type="ECO:0000256" key="1">
    <source>
        <dbReference type="ARBA" id="ARBA00004613"/>
    </source>
</evidence>
<keyword evidence="2" id="KW-0964">Secreted</keyword>